<gene>
    <name evidence="9" type="ORF">JKG61_01515</name>
</gene>
<accession>A0ABS1QYA9</accession>
<sequence>MKIKIYKYIGLSIAWSMFSCSAILDVKPTDAIDASESLVTSEDFETATVGSYSYLRATSLYGRQLISYPEFLGNNVSHHGRVATLLTLSNNARGVHMTPWLTSYQALAQINMILDQLEKFQGDVKRKNKIRGQLLFLRSLYYHNLSKVYGYEPKVKRSTDRGTVPLRLNAIYSYDKSENLARATSEEMYAHLYKELEEAYVLLSDQPTNQAPFFATAGSVAALFSRVALYNADYEGVIKWSTIALESGVGRLSTKDSYVSDWRAISHPESMFEVEFKVDQNLGVDNAIRSDFTNRVDPEATVSNGGAPGRISDELYTLFEDSDVRKKLIVKGLGAASNDNQMTKFFSRGGAPNLDNIPVIRISEMYLNRAEAYAHMQGGESAALMDLNRIRTRAGLAPAGGLAEQALIDEILKQRRLELCFEGHNFFDYKRLGLNIIKANGTTFQYSDYRVLGRIPWRDVTTFSNMKQNSGY</sequence>
<dbReference type="InterPro" id="IPR011990">
    <property type="entry name" value="TPR-like_helical_dom_sf"/>
</dbReference>
<dbReference type="InterPro" id="IPR012944">
    <property type="entry name" value="SusD_RagB_dom"/>
</dbReference>
<evidence type="ECO:0000256" key="3">
    <source>
        <dbReference type="ARBA" id="ARBA00022729"/>
    </source>
</evidence>
<dbReference type="RefSeq" id="WP_202101224.1">
    <property type="nucleotide sequence ID" value="NZ_JAERTY010000001.1"/>
</dbReference>
<keyword evidence="3 6" id="KW-0732">Signal</keyword>
<evidence type="ECO:0000259" key="7">
    <source>
        <dbReference type="Pfam" id="PF07980"/>
    </source>
</evidence>
<evidence type="ECO:0000256" key="6">
    <source>
        <dbReference type="SAM" id="SignalP"/>
    </source>
</evidence>
<reference evidence="9 10" key="1">
    <citation type="submission" date="2021-01" db="EMBL/GenBank/DDBJ databases">
        <title>C459-1 draft genome sequence.</title>
        <authorList>
            <person name="Zhang X.-F."/>
        </authorList>
    </citation>
    <scope>NUCLEOTIDE SEQUENCE [LARGE SCALE GENOMIC DNA]</scope>
    <source>
        <strain evidence="10">C459-1</strain>
    </source>
</reference>
<comment type="caution">
    <text evidence="9">The sequence shown here is derived from an EMBL/GenBank/DDBJ whole genome shotgun (WGS) entry which is preliminary data.</text>
</comment>
<proteinExistence type="inferred from homology"/>
<evidence type="ECO:0000313" key="10">
    <source>
        <dbReference type="Proteomes" id="UP000625283"/>
    </source>
</evidence>
<feature type="chain" id="PRO_5045166227" evidence="6">
    <location>
        <begin position="23"/>
        <end position="472"/>
    </location>
</feature>
<organism evidence="9 10">
    <name type="scientific">Sphingobacterium faecale</name>
    <dbReference type="NCBI Taxonomy" id="2803775"/>
    <lineage>
        <taxon>Bacteria</taxon>
        <taxon>Pseudomonadati</taxon>
        <taxon>Bacteroidota</taxon>
        <taxon>Sphingobacteriia</taxon>
        <taxon>Sphingobacteriales</taxon>
        <taxon>Sphingobacteriaceae</taxon>
        <taxon>Sphingobacterium</taxon>
    </lineage>
</organism>
<dbReference type="InterPro" id="IPR033985">
    <property type="entry name" value="SusD-like_N"/>
</dbReference>
<feature type="domain" description="SusD-like N-terminal" evidence="8">
    <location>
        <begin position="95"/>
        <end position="229"/>
    </location>
</feature>
<comment type="subcellular location">
    <subcellularLocation>
        <location evidence="1">Cell outer membrane</location>
    </subcellularLocation>
</comment>
<dbReference type="CDD" id="cd08977">
    <property type="entry name" value="SusD"/>
    <property type="match status" value="1"/>
</dbReference>
<evidence type="ECO:0000313" key="9">
    <source>
        <dbReference type="EMBL" id="MBL1407420.1"/>
    </source>
</evidence>
<dbReference type="Proteomes" id="UP000625283">
    <property type="component" value="Unassembled WGS sequence"/>
</dbReference>
<name>A0ABS1QYA9_9SPHI</name>
<dbReference type="Pfam" id="PF07980">
    <property type="entry name" value="SusD_RagB"/>
    <property type="match status" value="1"/>
</dbReference>
<keyword evidence="10" id="KW-1185">Reference proteome</keyword>
<dbReference type="SUPFAM" id="SSF48452">
    <property type="entry name" value="TPR-like"/>
    <property type="match status" value="1"/>
</dbReference>
<feature type="domain" description="RagB/SusD" evidence="7">
    <location>
        <begin position="353"/>
        <end position="434"/>
    </location>
</feature>
<comment type="similarity">
    <text evidence="2">Belongs to the SusD family.</text>
</comment>
<feature type="signal peptide" evidence="6">
    <location>
        <begin position="1"/>
        <end position="22"/>
    </location>
</feature>
<evidence type="ECO:0000256" key="2">
    <source>
        <dbReference type="ARBA" id="ARBA00006275"/>
    </source>
</evidence>
<evidence type="ECO:0000259" key="8">
    <source>
        <dbReference type="Pfam" id="PF14322"/>
    </source>
</evidence>
<dbReference type="EMBL" id="JAERTY010000001">
    <property type="protein sequence ID" value="MBL1407420.1"/>
    <property type="molecule type" value="Genomic_DNA"/>
</dbReference>
<keyword evidence="5" id="KW-0998">Cell outer membrane</keyword>
<dbReference type="PROSITE" id="PS51257">
    <property type="entry name" value="PROKAR_LIPOPROTEIN"/>
    <property type="match status" value="1"/>
</dbReference>
<keyword evidence="4" id="KW-0472">Membrane</keyword>
<dbReference type="Gene3D" id="1.25.40.390">
    <property type="match status" value="1"/>
</dbReference>
<evidence type="ECO:0000256" key="4">
    <source>
        <dbReference type="ARBA" id="ARBA00023136"/>
    </source>
</evidence>
<evidence type="ECO:0000256" key="1">
    <source>
        <dbReference type="ARBA" id="ARBA00004442"/>
    </source>
</evidence>
<protein>
    <submittedName>
        <fullName evidence="9">RagB/SusD family nutrient uptake outer membrane protein</fullName>
    </submittedName>
</protein>
<evidence type="ECO:0000256" key="5">
    <source>
        <dbReference type="ARBA" id="ARBA00023237"/>
    </source>
</evidence>
<dbReference type="Pfam" id="PF14322">
    <property type="entry name" value="SusD-like_3"/>
    <property type="match status" value="1"/>
</dbReference>